<keyword evidence="8" id="KW-1185">Reference proteome</keyword>
<evidence type="ECO:0000256" key="4">
    <source>
        <dbReference type="ARBA" id="ARBA00022729"/>
    </source>
</evidence>
<dbReference type="GO" id="GO:0030288">
    <property type="term" value="C:outer membrane-bounded periplasmic space"/>
    <property type="evidence" value="ECO:0007669"/>
    <property type="project" value="TreeGrafter"/>
</dbReference>
<dbReference type="FunFam" id="3.90.76.10:FF:000001">
    <property type="entry name" value="Oligopeptide ABC transporter substrate-binding protein"/>
    <property type="match status" value="1"/>
</dbReference>
<feature type="transmembrane region" description="Helical" evidence="5">
    <location>
        <begin position="36"/>
        <end position="57"/>
    </location>
</feature>
<evidence type="ECO:0000256" key="3">
    <source>
        <dbReference type="ARBA" id="ARBA00022448"/>
    </source>
</evidence>
<dbReference type="GO" id="GO:0043190">
    <property type="term" value="C:ATP-binding cassette (ABC) transporter complex"/>
    <property type="evidence" value="ECO:0007669"/>
    <property type="project" value="InterPro"/>
</dbReference>
<evidence type="ECO:0000313" key="7">
    <source>
        <dbReference type="EMBL" id="OTA21394.1"/>
    </source>
</evidence>
<feature type="domain" description="Solute-binding protein family 5" evidence="6">
    <location>
        <begin position="111"/>
        <end position="489"/>
    </location>
</feature>
<dbReference type="GO" id="GO:1904680">
    <property type="term" value="F:peptide transmembrane transporter activity"/>
    <property type="evidence" value="ECO:0007669"/>
    <property type="project" value="TreeGrafter"/>
</dbReference>
<evidence type="ECO:0000256" key="2">
    <source>
        <dbReference type="ARBA" id="ARBA00005695"/>
    </source>
</evidence>
<evidence type="ECO:0000259" key="6">
    <source>
        <dbReference type="Pfam" id="PF00496"/>
    </source>
</evidence>
<sequence>MDMYPLGIHKFFLNNQNLITAIEENNMLNKISHKKIRALICSIIMALGHIPISYGVVIPNDIQLAEKQEIVRNNGADPVSLDIAKAESNIAMNIINDFFDTLVGTDKQGHIIPKLAVSWETKDNKTWVFHLRKGIKWSDGTPITANDVVFSWRRLTDPKTHSPYGSYFVDASVMNAKAILAGKKKVEALGVKALNDSTLEVTLEKPVGYFLHMLSFNITSPISEKAVEKQGDKWTQPEFFVSSGAFKLAEWKINEKIVGVRNPYYWDDKNTVINKVTYLSLSSDTSDLNRYLAGEIDITLTIPIDYFASLKKKIGSQIHISPILATYYYAFNNKKPLFNDIRVRQALNLALDRDIIANKIIAQGQIPAYTFLPPGIGGFKFKQPDYASWTQEQRNAKARQLLSEAGFNKEHPLSFNLLFNTSNSQKKIIIATTAMWKKNLGVIANMKAEEWKVMLDHERQGKFDVARSGWVGVYNNPMSFLQILKTNQTNNLSLYTNKNFDNWLDKAGETNNQEDFQQALDILEKDIPIIPVYHPITAVLVKPYIGGYYSDLMGRVSTKDLYVIKH</sequence>
<organism evidence="7 8">
    <name type="scientific">Xenorhabdus beddingii</name>
    <dbReference type="NCBI Taxonomy" id="40578"/>
    <lineage>
        <taxon>Bacteria</taxon>
        <taxon>Pseudomonadati</taxon>
        <taxon>Pseudomonadota</taxon>
        <taxon>Gammaproteobacteria</taxon>
        <taxon>Enterobacterales</taxon>
        <taxon>Morganellaceae</taxon>
        <taxon>Xenorhabdus</taxon>
    </lineage>
</organism>
<dbReference type="Pfam" id="PF00496">
    <property type="entry name" value="SBP_bac_5"/>
    <property type="match status" value="1"/>
</dbReference>
<name>A0A1Y2SQN8_9GAMM</name>
<dbReference type="FunFam" id="3.10.105.10:FF:000001">
    <property type="entry name" value="Oligopeptide ABC transporter, oligopeptide-binding protein"/>
    <property type="match status" value="1"/>
</dbReference>
<dbReference type="GO" id="GO:0015833">
    <property type="term" value="P:peptide transport"/>
    <property type="evidence" value="ECO:0007669"/>
    <property type="project" value="TreeGrafter"/>
</dbReference>
<dbReference type="PANTHER" id="PTHR30290">
    <property type="entry name" value="PERIPLASMIC BINDING COMPONENT OF ABC TRANSPORTER"/>
    <property type="match status" value="1"/>
</dbReference>
<keyword evidence="4" id="KW-0732">Signal</keyword>
<dbReference type="InterPro" id="IPR000914">
    <property type="entry name" value="SBP_5_dom"/>
</dbReference>
<comment type="subcellular location">
    <subcellularLocation>
        <location evidence="1">Cell envelope</location>
    </subcellularLocation>
</comment>
<dbReference type="EMBL" id="MUBK01000003">
    <property type="protein sequence ID" value="OTA21394.1"/>
    <property type="molecule type" value="Genomic_DNA"/>
</dbReference>
<gene>
    <name evidence="7" type="ORF">Xbed_00623</name>
</gene>
<dbReference type="PROSITE" id="PS01040">
    <property type="entry name" value="SBP_BACTERIAL_5"/>
    <property type="match status" value="1"/>
</dbReference>
<comment type="caution">
    <text evidence="7">The sequence shown here is derived from an EMBL/GenBank/DDBJ whole genome shotgun (WGS) entry which is preliminary data.</text>
</comment>
<comment type="similarity">
    <text evidence="2">Belongs to the bacterial solute-binding protein 5 family.</text>
</comment>
<reference evidence="7 8" key="1">
    <citation type="submission" date="2017-01" db="EMBL/GenBank/DDBJ databases">
        <title>Deconstructing symbiosis and pathogenesis requirements using a combined genomic-metabolomic approach.</title>
        <authorList>
            <person name="Tobias N.J."/>
            <person name="Wolff H."/>
            <person name="Djahanschiri B."/>
            <person name="Ebersberger I."/>
            <person name="Bode H.B."/>
        </authorList>
    </citation>
    <scope>NUCLEOTIDE SEQUENCE [LARGE SCALE GENOMIC DNA]</scope>
    <source>
        <strain evidence="7 8">DSM 4764</strain>
    </source>
</reference>
<dbReference type="InterPro" id="IPR023765">
    <property type="entry name" value="SBP_5_CS"/>
</dbReference>
<dbReference type="Gene3D" id="3.90.76.10">
    <property type="entry name" value="Dipeptide-binding Protein, Domain 1"/>
    <property type="match status" value="1"/>
</dbReference>
<evidence type="ECO:0000256" key="5">
    <source>
        <dbReference type="SAM" id="Phobius"/>
    </source>
</evidence>
<proteinExistence type="inferred from homology"/>
<dbReference type="InterPro" id="IPR030678">
    <property type="entry name" value="Peptide/Ni-bd"/>
</dbReference>
<dbReference type="InterPro" id="IPR039424">
    <property type="entry name" value="SBP_5"/>
</dbReference>
<dbReference type="Gene3D" id="3.10.105.10">
    <property type="entry name" value="Dipeptide-binding Protein, Domain 3"/>
    <property type="match status" value="1"/>
</dbReference>
<dbReference type="PIRSF" id="PIRSF002741">
    <property type="entry name" value="MppA"/>
    <property type="match status" value="1"/>
</dbReference>
<keyword evidence="5" id="KW-0472">Membrane</keyword>
<dbReference type="SUPFAM" id="SSF53850">
    <property type="entry name" value="Periplasmic binding protein-like II"/>
    <property type="match status" value="1"/>
</dbReference>
<keyword evidence="3" id="KW-0813">Transport</keyword>
<dbReference type="STRING" id="40578.Xbed_00623"/>
<dbReference type="Proteomes" id="UP000194204">
    <property type="component" value="Unassembled WGS sequence"/>
</dbReference>
<dbReference type="AlphaFoldDB" id="A0A1Y2SQN8"/>
<dbReference type="PANTHER" id="PTHR30290:SF10">
    <property type="entry name" value="PERIPLASMIC OLIGOPEPTIDE-BINDING PROTEIN-RELATED"/>
    <property type="match status" value="1"/>
</dbReference>
<dbReference type="Gene3D" id="3.40.190.10">
    <property type="entry name" value="Periplasmic binding protein-like II"/>
    <property type="match status" value="1"/>
</dbReference>
<keyword evidence="5" id="KW-0812">Transmembrane</keyword>
<evidence type="ECO:0000256" key="1">
    <source>
        <dbReference type="ARBA" id="ARBA00004196"/>
    </source>
</evidence>
<protein>
    <submittedName>
        <fullName evidence="7">Periplasmic murein peptide-binding protein</fullName>
    </submittedName>
</protein>
<dbReference type="CDD" id="cd08504">
    <property type="entry name" value="PBP2_OppA"/>
    <property type="match status" value="1"/>
</dbReference>
<evidence type="ECO:0000313" key="8">
    <source>
        <dbReference type="Proteomes" id="UP000194204"/>
    </source>
</evidence>
<keyword evidence="5" id="KW-1133">Transmembrane helix</keyword>
<accession>A0A1Y2SQN8</accession>